<dbReference type="Gene3D" id="3.40.50.460">
    <property type="entry name" value="Phosphofructokinase domain"/>
    <property type="match status" value="1"/>
</dbReference>
<protein>
    <recommendedName>
        <fullName evidence="6">Pyrophosphate--fructose 6-phosphate 1-phosphotransferase</fullName>
        <ecNumber evidence="6">2.7.1.90</ecNumber>
    </recommendedName>
    <alternativeName>
        <fullName evidence="6">6-phosphofructokinase, pyrophosphate dependent</fullName>
    </alternativeName>
    <alternativeName>
        <fullName evidence="6">PPi-dependent phosphofructokinase</fullName>
        <shortName evidence="6">PPi-PFK</shortName>
    </alternativeName>
    <alternativeName>
        <fullName evidence="6">Pyrophosphate-dependent 6-phosphofructose-1-kinase</fullName>
    </alternativeName>
</protein>
<keyword evidence="6" id="KW-0324">Glycolysis</keyword>
<dbReference type="Pfam" id="PF00365">
    <property type="entry name" value="PFK"/>
    <property type="match status" value="1"/>
</dbReference>
<dbReference type="HAMAP" id="MF_01978">
    <property type="entry name" value="Phosphofructokinase_II_B2"/>
    <property type="match status" value="1"/>
</dbReference>
<evidence type="ECO:0000313" key="8">
    <source>
        <dbReference type="EMBL" id="SUY47880.1"/>
    </source>
</evidence>
<comment type="pathway">
    <text evidence="6">Carbohydrate degradation; glycolysis; D-glyceraldehyde 3-phosphate and glycerone phosphate from D-glucose: step 3/4.</text>
</comment>
<feature type="binding site" evidence="6">
    <location>
        <position position="242"/>
    </location>
    <ligand>
        <name>substrate</name>
    </ligand>
</feature>
<dbReference type="OrthoDB" id="9802503at2"/>
<feature type="binding site" evidence="6">
    <location>
        <position position="11"/>
    </location>
    <ligand>
        <name>diphosphate</name>
        <dbReference type="ChEBI" id="CHEBI:33019"/>
    </ligand>
</feature>
<proteinExistence type="inferred from homology"/>
<organism evidence="8 9">
    <name type="scientific">Clostridium putrefaciens</name>
    <dbReference type="NCBI Taxonomy" id="99675"/>
    <lineage>
        <taxon>Bacteria</taxon>
        <taxon>Bacillati</taxon>
        <taxon>Bacillota</taxon>
        <taxon>Clostridia</taxon>
        <taxon>Eubacteriales</taxon>
        <taxon>Clostridiaceae</taxon>
        <taxon>Clostridium</taxon>
    </lineage>
</organism>
<name>A0A381J9E5_9CLOT</name>
<evidence type="ECO:0000256" key="5">
    <source>
        <dbReference type="ARBA" id="ARBA00022842"/>
    </source>
</evidence>
<keyword evidence="2 6" id="KW-0808">Transferase</keyword>
<dbReference type="PANTHER" id="PTHR45770">
    <property type="entry name" value="ATP-DEPENDENT 6-PHOSPHOFRUCTOKINASE 1"/>
    <property type="match status" value="1"/>
</dbReference>
<dbReference type="InterPro" id="IPR011404">
    <property type="entry name" value="PPi-PFK"/>
</dbReference>
<evidence type="ECO:0000313" key="9">
    <source>
        <dbReference type="Proteomes" id="UP000254664"/>
    </source>
</evidence>
<sequence>MCNCLIAQSGGPTSVINSSVVGLVDENTKLNIFNTVYGGLNGIEGILNENIINLSICDKNVLETFKLTPSSGLGSCRYKMKDYNNDESEYIKIFDIFHKLDIKAFFYIGGNDSMDTVSKLSKYAEIKNLDVKIMGIPKTIDNDLPITDHTPGFGSAAKFISTVALETYLDSSVYINNGIFILETMGRDAGWLAASASLAKLNNKPIADFIYLPEIAFNADTFINDVSEKFKKQNHVYIVASEGLKDNSGNFLSTLQSTGCHDNFGHAQLGGVGNYLRNLILDNNITTRVKSLELGVLQRCAMHVSSSIDVEEAYASGAAALRFAKDGISGYMVGIKRIDGSTYSTETFPIKASTVANNVKYIPRDWINKEGNGVNELFYTYANPLISGNVELIYNNCIPSYHIFNK</sequence>
<gene>
    <name evidence="6 8" type="primary">pfp</name>
    <name evidence="8" type="ORF">NCTC9836_02223</name>
</gene>
<dbReference type="Proteomes" id="UP000254664">
    <property type="component" value="Unassembled WGS sequence"/>
</dbReference>
<dbReference type="UniPathway" id="UPA00109">
    <property type="reaction ID" value="UER00182"/>
</dbReference>
<feature type="site" description="Important for catalytic activity and substrate specificity; stabilizes the transition state when the phosphoryl donor is PPi; prevents ATP from binding by mimicking the alpha-phosphate group of ATP" evidence="6">
    <location>
        <position position="112"/>
    </location>
</feature>
<feature type="binding site" evidence="6">
    <location>
        <position position="111"/>
    </location>
    <ligand>
        <name>Mg(2+)</name>
        <dbReference type="ChEBI" id="CHEBI:18420"/>
        <note>catalytic</note>
    </ligand>
</feature>
<keyword evidence="9" id="KW-1185">Reference proteome</keyword>
<dbReference type="GO" id="GO:0046872">
    <property type="term" value="F:metal ion binding"/>
    <property type="evidence" value="ECO:0007669"/>
    <property type="project" value="UniProtKB-KW"/>
</dbReference>
<comment type="subunit">
    <text evidence="6">Homodimer.</text>
</comment>
<comment type="subcellular location">
    <subcellularLocation>
        <location evidence="6">Cytoplasm</location>
    </subcellularLocation>
</comment>
<dbReference type="GO" id="GO:0003872">
    <property type="term" value="F:6-phosphofructokinase activity"/>
    <property type="evidence" value="ECO:0007669"/>
    <property type="project" value="UniProtKB-UniRule"/>
</dbReference>
<feature type="active site" description="Proton acceptor" evidence="6">
    <location>
        <position position="141"/>
    </location>
</feature>
<comment type="cofactor">
    <cofactor evidence="1 6">
        <name>Mg(2+)</name>
        <dbReference type="ChEBI" id="CHEBI:18420"/>
    </cofactor>
</comment>
<reference evidence="8 9" key="1">
    <citation type="submission" date="2018-06" db="EMBL/GenBank/DDBJ databases">
        <authorList>
            <consortium name="Pathogen Informatics"/>
            <person name="Doyle S."/>
        </authorList>
    </citation>
    <scope>NUCLEOTIDE SEQUENCE [LARGE SCALE GENOMIC DNA]</scope>
    <source>
        <strain evidence="8 9">NCTC9836</strain>
    </source>
</reference>
<feature type="binding site" evidence="6">
    <location>
        <begin position="139"/>
        <end position="141"/>
    </location>
    <ligand>
        <name>substrate</name>
    </ligand>
</feature>
<keyword evidence="4 6" id="KW-0418">Kinase</keyword>
<evidence type="ECO:0000256" key="6">
    <source>
        <dbReference type="HAMAP-Rule" id="MF_01978"/>
    </source>
</evidence>
<evidence type="ECO:0000256" key="4">
    <source>
        <dbReference type="ARBA" id="ARBA00022777"/>
    </source>
</evidence>
<dbReference type="GO" id="GO:0006002">
    <property type="term" value="P:fructose 6-phosphate metabolic process"/>
    <property type="evidence" value="ECO:0007669"/>
    <property type="project" value="InterPro"/>
</dbReference>
<dbReference type="PIRSF" id="PIRSF036483">
    <property type="entry name" value="PFK_XF0274"/>
    <property type="match status" value="1"/>
</dbReference>
<feature type="site" description="Important for catalytic activity; stabilizes the transition state when the phosphoryl donor is PPi" evidence="6">
    <location>
        <position position="138"/>
    </location>
</feature>
<dbReference type="InterPro" id="IPR050929">
    <property type="entry name" value="PFKA"/>
</dbReference>
<comment type="catalytic activity">
    <reaction evidence="6">
        <text>beta-D-fructose 6-phosphate + diphosphate = beta-D-fructose 1,6-bisphosphate + phosphate + H(+)</text>
        <dbReference type="Rhea" id="RHEA:13613"/>
        <dbReference type="ChEBI" id="CHEBI:15378"/>
        <dbReference type="ChEBI" id="CHEBI:32966"/>
        <dbReference type="ChEBI" id="CHEBI:33019"/>
        <dbReference type="ChEBI" id="CHEBI:43474"/>
        <dbReference type="ChEBI" id="CHEBI:57634"/>
        <dbReference type="EC" id="2.7.1.90"/>
    </reaction>
</comment>
<dbReference type="GO" id="GO:0005737">
    <property type="term" value="C:cytoplasm"/>
    <property type="evidence" value="ECO:0007669"/>
    <property type="project" value="UniProtKB-SubCell"/>
</dbReference>
<dbReference type="EC" id="2.7.1.90" evidence="6"/>
<keyword evidence="5 6" id="KW-0460">Magnesium</keyword>
<comment type="activity regulation">
    <text evidence="6">Non-allosteric.</text>
</comment>
<dbReference type="InterPro" id="IPR022953">
    <property type="entry name" value="ATP_PFK"/>
</dbReference>
<dbReference type="GO" id="GO:0047334">
    <property type="term" value="F:diphosphate-fructose-6-phosphate 1-phosphotransferase activity"/>
    <property type="evidence" value="ECO:0007669"/>
    <property type="project" value="UniProtKB-EC"/>
</dbReference>
<dbReference type="InterPro" id="IPR035966">
    <property type="entry name" value="PKF_sf"/>
</dbReference>
<dbReference type="NCBIfam" id="NF010675">
    <property type="entry name" value="PRK14072.1"/>
    <property type="match status" value="1"/>
</dbReference>
<comment type="similarity">
    <text evidence="6">Belongs to the phosphofructokinase type A (PFKA) family. PPi-dependent PFK group II subfamily. Clade 'B2' sub-subfamily.</text>
</comment>
<accession>A0A381J9E5</accession>
<feature type="binding site" evidence="6">
    <location>
        <begin position="185"/>
        <end position="187"/>
    </location>
    <ligand>
        <name>substrate</name>
    </ligand>
</feature>
<dbReference type="RefSeq" id="WP_115641761.1">
    <property type="nucleotide sequence ID" value="NZ_UFWZ01000001.1"/>
</dbReference>
<dbReference type="InterPro" id="IPR000023">
    <property type="entry name" value="Phosphofructokinase_dom"/>
</dbReference>
<evidence type="ECO:0000259" key="7">
    <source>
        <dbReference type="Pfam" id="PF00365"/>
    </source>
</evidence>
<feature type="domain" description="Phosphofructokinase" evidence="7">
    <location>
        <begin position="4"/>
        <end position="320"/>
    </location>
</feature>
<dbReference type="AlphaFoldDB" id="A0A381J9E5"/>
<evidence type="ECO:0000256" key="1">
    <source>
        <dbReference type="ARBA" id="ARBA00001946"/>
    </source>
</evidence>
<keyword evidence="6" id="KW-0963">Cytoplasm</keyword>
<dbReference type="EMBL" id="UFWZ01000001">
    <property type="protein sequence ID" value="SUY47880.1"/>
    <property type="molecule type" value="Genomic_DNA"/>
</dbReference>
<dbReference type="Gene3D" id="3.40.50.450">
    <property type="match status" value="1"/>
</dbReference>
<keyword evidence="3 6" id="KW-0479">Metal-binding</keyword>
<comment type="function">
    <text evidence="6">Catalyzes the phosphorylation of D-fructose 6-phosphate, the first committing step of glycolysis. Uses inorganic phosphate (PPi) as phosphoryl donor instead of ATP like common ATP-dependent phosphofructokinases (ATP-PFKs), which renders the reaction reversible, and can thus function both in glycolysis and gluconeogenesis. Consistently, PPi-PFK can replace the enzymes of both the forward (ATP-PFK) and reverse (fructose-bisphosphatase (FBPase)) reactions.</text>
</comment>
<comment type="caution">
    <text evidence="6">Lacks conserved residue(s) required for the propagation of feature annotation.</text>
</comment>
<evidence type="ECO:0000256" key="3">
    <source>
        <dbReference type="ARBA" id="ARBA00022723"/>
    </source>
</evidence>
<dbReference type="PRINTS" id="PR00476">
    <property type="entry name" value="PHFRCTKINASE"/>
</dbReference>
<dbReference type="SUPFAM" id="SSF53784">
    <property type="entry name" value="Phosphofructokinase"/>
    <property type="match status" value="1"/>
</dbReference>
<evidence type="ECO:0000256" key="2">
    <source>
        <dbReference type="ARBA" id="ARBA00022679"/>
    </source>
</evidence>